<keyword evidence="7 10" id="KW-0472">Membrane</keyword>
<dbReference type="InterPro" id="IPR039426">
    <property type="entry name" value="TonB-dep_rcpt-like"/>
</dbReference>
<comment type="subcellular location">
    <subcellularLocation>
        <location evidence="1 10">Cell outer membrane</location>
        <topology evidence="1 10">Multi-pass membrane protein</topology>
    </subcellularLocation>
</comment>
<keyword evidence="9 10" id="KW-0998">Cell outer membrane</keyword>
<keyword evidence="16" id="KW-1185">Reference proteome</keyword>
<dbReference type="Proteomes" id="UP000292424">
    <property type="component" value="Chromosome"/>
</dbReference>
<dbReference type="InterPro" id="IPR000531">
    <property type="entry name" value="Beta-barrel_TonB"/>
</dbReference>
<evidence type="ECO:0000256" key="4">
    <source>
        <dbReference type="ARBA" id="ARBA00022692"/>
    </source>
</evidence>
<evidence type="ECO:0000256" key="2">
    <source>
        <dbReference type="ARBA" id="ARBA00022448"/>
    </source>
</evidence>
<dbReference type="OrthoDB" id="9795928at2"/>
<feature type="chain" id="PRO_5024380708" evidence="12">
    <location>
        <begin position="21"/>
        <end position="848"/>
    </location>
</feature>
<dbReference type="Pfam" id="PF07715">
    <property type="entry name" value="Plug"/>
    <property type="match status" value="1"/>
</dbReference>
<dbReference type="KEGG" id="arac:E0W69_015440"/>
<keyword evidence="6 11" id="KW-0798">TonB box</keyword>
<dbReference type="AlphaFoldDB" id="A0A5P2G9W4"/>
<keyword evidence="8 15" id="KW-0675">Receptor</keyword>
<evidence type="ECO:0000256" key="12">
    <source>
        <dbReference type="SAM" id="SignalP"/>
    </source>
</evidence>
<sequence>MKLKLLFSACLLLISVSSFSKNYFKSPHFKYEDLNNAFTGIVTDEQTSKPLPGATVSIPDLHLTVETDENGKYAIKNIPNGTYLLQISYEGYGTFIQKIDFSTTTSLNVKLKISIIESNNIVVTGVSKATEIKRDPVPMVVVNKSYINQRAGAGNVIDEISNIPGVSAVTTGPNISKPFIHGLGYNRVITAEDGIRQEGQQWGDEHGIEVDQNSIDRIEIIKGPASLSFGSDAIAGVVNLITPQPVPNGKILGSVMGTYGTNNGLVNTSFRLQGNHNGFVWGTIISDKEAKNYQNQHDGRVYATNFKEKDARVMVGLNKSWGYSYLNASLFDDEQAIPDGSRDSATRKFTYQNTEADLSRPIVPESMLNTYKLPTLHQRVQLYRIYDNSNIRLGKGNLLMNFGYQYSHRREYTHPEYAEIPGLNLELTTLTYDVKYNIFLGKEYDLTFGVNGMYQNNSLGYSTDFPIPAYHQFDIGSFAVLKKSFGKLDLSGGLRYDHRAFDGKAAYVNNDALPFPSLYYGANPTSTTDVVQQFAALNKSFQGMTGSFGATYNFTNAFLLKANIARGFRAPSIAELSANGADPGSQIYHVGNSNFKPEFNLQEDLGFYLTLPNVSASVDLYNNNISNYIFQEQVLDANGNPERVNEDGTADANGEYSKFTYVQTKARIYGGDFDVDIHPISWLHFENSLTLTYGTNHGNNGAVADSLKYLPYIPPMHTHSELHATFTRGFGNFKNAYAFVGFDHYNQQNRFFAAYQTETYTAGYNLLSAGVGCNVVNKKGNKILELFIEGNNLANVNYQSNMSRLKYFDNPTVPAGVQPGIFNMGRNVSIKVIVPFDISPKQKENKPS</sequence>
<dbReference type="InterPro" id="IPR036942">
    <property type="entry name" value="Beta-barrel_TonB_sf"/>
</dbReference>
<dbReference type="InterPro" id="IPR012910">
    <property type="entry name" value="Plug_dom"/>
</dbReference>
<feature type="domain" description="TonB-dependent receptor plug" evidence="14">
    <location>
        <begin position="135"/>
        <end position="237"/>
    </location>
</feature>
<feature type="domain" description="TonB-dependent receptor-like beta-barrel" evidence="13">
    <location>
        <begin position="337"/>
        <end position="793"/>
    </location>
</feature>
<dbReference type="InterPro" id="IPR037066">
    <property type="entry name" value="Plug_dom_sf"/>
</dbReference>
<comment type="similarity">
    <text evidence="10 11">Belongs to the TonB-dependent receptor family.</text>
</comment>
<accession>A0A5P2G9W4</accession>
<dbReference type="GO" id="GO:0015344">
    <property type="term" value="F:siderophore uptake transmembrane transporter activity"/>
    <property type="evidence" value="ECO:0007669"/>
    <property type="project" value="TreeGrafter"/>
</dbReference>
<dbReference type="InterPro" id="IPR008969">
    <property type="entry name" value="CarboxyPept-like_regulatory"/>
</dbReference>
<evidence type="ECO:0000256" key="8">
    <source>
        <dbReference type="ARBA" id="ARBA00023170"/>
    </source>
</evidence>
<evidence type="ECO:0000313" key="15">
    <source>
        <dbReference type="EMBL" id="QES89993.1"/>
    </source>
</evidence>
<keyword evidence="3 10" id="KW-1134">Transmembrane beta strand</keyword>
<gene>
    <name evidence="15" type="ORF">E0W69_015440</name>
</gene>
<name>A0A5P2G9W4_9BACT</name>
<organism evidence="15 16">
    <name type="scientific">Rhizosphaericola mali</name>
    <dbReference type="NCBI Taxonomy" id="2545455"/>
    <lineage>
        <taxon>Bacteria</taxon>
        <taxon>Pseudomonadati</taxon>
        <taxon>Bacteroidota</taxon>
        <taxon>Chitinophagia</taxon>
        <taxon>Chitinophagales</taxon>
        <taxon>Chitinophagaceae</taxon>
        <taxon>Rhizosphaericola</taxon>
    </lineage>
</organism>
<keyword evidence="4 10" id="KW-0812">Transmembrane</keyword>
<dbReference type="Gene3D" id="2.170.130.10">
    <property type="entry name" value="TonB-dependent receptor, plug domain"/>
    <property type="match status" value="1"/>
</dbReference>
<dbReference type="Gene3D" id="2.40.170.20">
    <property type="entry name" value="TonB-dependent receptor, beta-barrel domain"/>
    <property type="match status" value="1"/>
</dbReference>
<proteinExistence type="inferred from homology"/>
<dbReference type="PANTHER" id="PTHR30069:SF29">
    <property type="entry name" value="HEMOGLOBIN AND HEMOGLOBIN-HAPTOGLOBIN-BINDING PROTEIN 1-RELATED"/>
    <property type="match status" value="1"/>
</dbReference>
<dbReference type="PROSITE" id="PS52016">
    <property type="entry name" value="TONB_DEPENDENT_REC_3"/>
    <property type="match status" value="1"/>
</dbReference>
<evidence type="ECO:0000256" key="6">
    <source>
        <dbReference type="ARBA" id="ARBA00023077"/>
    </source>
</evidence>
<evidence type="ECO:0000259" key="13">
    <source>
        <dbReference type="Pfam" id="PF00593"/>
    </source>
</evidence>
<evidence type="ECO:0000256" key="5">
    <source>
        <dbReference type="ARBA" id="ARBA00022729"/>
    </source>
</evidence>
<dbReference type="EMBL" id="CP044016">
    <property type="protein sequence ID" value="QES89993.1"/>
    <property type="molecule type" value="Genomic_DNA"/>
</dbReference>
<dbReference type="Pfam" id="PF00593">
    <property type="entry name" value="TonB_dep_Rec_b-barrel"/>
    <property type="match status" value="1"/>
</dbReference>
<evidence type="ECO:0000256" key="10">
    <source>
        <dbReference type="PROSITE-ProRule" id="PRU01360"/>
    </source>
</evidence>
<dbReference type="Pfam" id="PF13715">
    <property type="entry name" value="CarbopepD_reg_2"/>
    <property type="match status" value="1"/>
</dbReference>
<dbReference type="RefSeq" id="WP_131330949.1">
    <property type="nucleotide sequence ID" value="NZ_CP044016.1"/>
</dbReference>
<dbReference type="PANTHER" id="PTHR30069">
    <property type="entry name" value="TONB-DEPENDENT OUTER MEMBRANE RECEPTOR"/>
    <property type="match status" value="1"/>
</dbReference>
<feature type="signal peptide" evidence="12">
    <location>
        <begin position="1"/>
        <end position="20"/>
    </location>
</feature>
<evidence type="ECO:0000259" key="14">
    <source>
        <dbReference type="Pfam" id="PF07715"/>
    </source>
</evidence>
<dbReference type="GO" id="GO:0044718">
    <property type="term" value="P:siderophore transmembrane transport"/>
    <property type="evidence" value="ECO:0007669"/>
    <property type="project" value="TreeGrafter"/>
</dbReference>
<evidence type="ECO:0000313" key="16">
    <source>
        <dbReference type="Proteomes" id="UP000292424"/>
    </source>
</evidence>
<reference evidence="15 16" key="1">
    <citation type="submission" date="2019-09" db="EMBL/GenBank/DDBJ databases">
        <title>Complete genome sequence of Arachidicoccus sp. B3-10 isolated from apple orchard soil.</title>
        <authorList>
            <person name="Kim H.S."/>
            <person name="Han K.-I."/>
            <person name="Suh M.K."/>
            <person name="Lee K.C."/>
            <person name="Eom M.K."/>
            <person name="Kim J.-S."/>
            <person name="Kang S.W."/>
            <person name="Sin Y."/>
            <person name="Lee J.-S."/>
        </authorList>
    </citation>
    <scope>NUCLEOTIDE SEQUENCE [LARGE SCALE GENOMIC DNA]</scope>
    <source>
        <strain evidence="15 16">B3-10</strain>
    </source>
</reference>
<evidence type="ECO:0000256" key="3">
    <source>
        <dbReference type="ARBA" id="ARBA00022452"/>
    </source>
</evidence>
<evidence type="ECO:0000256" key="11">
    <source>
        <dbReference type="RuleBase" id="RU003357"/>
    </source>
</evidence>
<evidence type="ECO:0000256" key="9">
    <source>
        <dbReference type="ARBA" id="ARBA00023237"/>
    </source>
</evidence>
<keyword evidence="2 10" id="KW-0813">Transport</keyword>
<dbReference type="SUPFAM" id="SSF56935">
    <property type="entry name" value="Porins"/>
    <property type="match status" value="1"/>
</dbReference>
<evidence type="ECO:0000256" key="7">
    <source>
        <dbReference type="ARBA" id="ARBA00023136"/>
    </source>
</evidence>
<protein>
    <submittedName>
        <fullName evidence="15">TonB-dependent receptor</fullName>
    </submittedName>
</protein>
<keyword evidence="5 12" id="KW-0732">Signal</keyword>
<dbReference type="Gene3D" id="2.60.40.1120">
    <property type="entry name" value="Carboxypeptidase-like, regulatory domain"/>
    <property type="match status" value="1"/>
</dbReference>
<evidence type="ECO:0000256" key="1">
    <source>
        <dbReference type="ARBA" id="ARBA00004571"/>
    </source>
</evidence>
<dbReference type="SUPFAM" id="SSF49464">
    <property type="entry name" value="Carboxypeptidase regulatory domain-like"/>
    <property type="match status" value="1"/>
</dbReference>
<dbReference type="GO" id="GO:0009279">
    <property type="term" value="C:cell outer membrane"/>
    <property type="evidence" value="ECO:0007669"/>
    <property type="project" value="UniProtKB-SubCell"/>
</dbReference>